<evidence type="ECO:0000256" key="2">
    <source>
        <dbReference type="SAM" id="Phobius"/>
    </source>
</evidence>
<feature type="region of interest" description="Disordered" evidence="1">
    <location>
        <begin position="632"/>
        <end position="651"/>
    </location>
</feature>
<feature type="compositionally biased region" description="Low complexity" evidence="1">
    <location>
        <begin position="524"/>
        <end position="540"/>
    </location>
</feature>
<protein>
    <submittedName>
        <fullName evidence="3">Uncharacterized protein</fullName>
    </submittedName>
</protein>
<evidence type="ECO:0000256" key="1">
    <source>
        <dbReference type="SAM" id="MobiDB-lite"/>
    </source>
</evidence>
<keyword evidence="4" id="KW-1185">Reference proteome</keyword>
<feature type="compositionally biased region" description="Polar residues" evidence="1">
    <location>
        <begin position="761"/>
        <end position="775"/>
    </location>
</feature>
<feature type="compositionally biased region" description="Polar residues" evidence="1">
    <location>
        <begin position="424"/>
        <end position="437"/>
    </location>
</feature>
<evidence type="ECO:0000313" key="3">
    <source>
        <dbReference type="EMBL" id="KAK0661609.1"/>
    </source>
</evidence>
<comment type="caution">
    <text evidence="3">The sequence shown here is derived from an EMBL/GenBank/DDBJ whole genome shotgun (WGS) entry which is preliminary data.</text>
</comment>
<feature type="compositionally biased region" description="Basic and acidic residues" evidence="1">
    <location>
        <begin position="721"/>
        <end position="735"/>
    </location>
</feature>
<feature type="compositionally biased region" description="Polar residues" evidence="1">
    <location>
        <begin position="550"/>
        <end position="576"/>
    </location>
</feature>
<feature type="region of interest" description="Disordered" evidence="1">
    <location>
        <begin position="330"/>
        <end position="359"/>
    </location>
</feature>
<feature type="compositionally biased region" description="Low complexity" evidence="1">
    <location>
        <begin position="445"/>
        <end position="469"/>
    </location>
</feature>
<sequence>MTRETNALFTTNGVTIAVGLDAIFGLALVIFLSGVIYQWKRGQRLRAEQEERNRVTDGVEVTPAVSVSKESSQLSTEIAGARVKVVEEQFGDEEAVGHPTANGKMAVFSNTSSCEESNQVARFNPAPTFDNNPAPTFANNNPGDSTKRVSKTSCYWPDGTPADGSATEGDSSSLGPLYPCLDPGKTYSPSDSVVCCWPGTVCFGEANLCGVPETKDEGNAAMVMMYRGGCTAQPDAWGKSPGCPQKCLDHSRPFENALNGEVVVMSCDDSDRADNLTLFCANDALDPTKCDHDGALEGYNVAEVWGMMASETLEIHGTAFSTITSIPLAKGSSTSSTLSTLSTSNTASTSSSSSAAVVGTPPANVTAPNSPNTTTIILAVGIPLGLLFFFGMVAVAFVCYRRRHAPEPEPEQKRSSFPILNVKPANTQPTDTNSLGTVHSERHAIPGPLSSNPILPLSPSDSDLATLTSGFPNPPQPIHTFPPPSTSNTIPYISHPEPPPTPEGRPSTPTPWPVSSPFIHAYANPNLTSNRNSSSSHTNPDPNSLRKSHTQPSHLSPDNHNNNNRESYHSTASTTLLPFPSYSEPNIGLFPPNSGPQFPFYSREVHQRLQEIEFERGLDEYYGRGNRYLPFSAGGPQRQHNNNRGDDVHELPGQQEENYHHQHHHRPVSQEFEFDFQQQQRRGAEAGGGGAGGATAYEYGRPAVGVVGRAQVVEIGAGGKAGREEEKEGGREKAGLKGGHGRHWSATAAGGGGDNRRGSEDQSAGFSYTPYRSSA</sequence>
<feature type="region of interest" description="Disordered" evidence="1">
    <location>
        <begin position="717"/>
        <end position="775"/>
    </location>
</feature>
<dbReference type="Proteomes" id="UP001174997">
    <property type="component" value="Unassembled WGS sequence"/>
</dbReference>
<proteinExistence type="predicted"/>
<feature type="compositionally biased region" description="Pro residues" evidence="1">
    <location>
        <begin position="496"/>
        <end position="514"/>
    </location>
</feature>
<accession>A0AA40D622</accession>
<dbReference type="EMBL" id="JAULSY010000151">
    <property type="protein sequence ID" value="KAK0661609.1"/>
    <property type="molecule type" value="Genomic_DNA"/>
</dbReference>
<organism evidence="3 4">
    <name type="scientific">Cercophora samala</name>
    <dbReference type="NCBI Taxonomy" id="330535"/>
    <lineage>
        <taxon>Eukaryota</taxon>
        <taxon>Fungi</taxon>
        <taxon>Dikarya</taxon>
        <taxon>Ascomycota</taxon>
        <taxon>Pezizomycotina</taxon>
        <taxon>Sordariomycetes</taxon>
        <taxon>Sordariomycetidae</taxon>
        <taxon>Sordariales</taxon>
        <taxon>Lasiosphaeriaceae</taxon>
        <taxon>Cercophora</taxon>
    </lineage>
</organism>
<dbReference type="AlphaFoldDB" id="A0AA40D622"/>
<feature type="transmembrane region" description="Helical" evidence="2">
    <location>
        <begin position="376"/>
        <end position="398"/>
    </location>
</feature>
<reference evidence="3" key="1">
    <citation type="submission" date="2023-06" db="EMBL/GenBank/DDBJ databases">
        <title>Genome-scale phylogeny and comparative genomics of the fungal order Sordariales.</title>
        <authorList>
            <consortium name="Lawrence Berkeley National Laboratory"/>
            <person name="Hensen N."/>
            <person name="Bonometti L."/>
            <person name="Westerberg I."/>
            <person name="Brannstrom I.O."/>
            <person name="Guillou S."/>
            <person name="Cros-Aarteil S."/>
            <person name="Calhoun S."/>
            <person name="Haridas S."/>
            <person name="Kuo A."/>
            <person name="Mondo S."/>
            <person name="Pangilinan J."/>
            <person name="Riley R."/>
            <person name="Labutti K."/>
            <person name="Andreopoulos B."/>
            <person name="Lipzen A."/>
            <person name="Chen C."/>
            <person name="Yanf M."/>
            <person name="Daum C."/>
            <person name="Ng V."/>
            <person name="Clum A."/>
            <person name="Steindorff A."/>
            <person name="Ohm R."/>
            <person name="Martin F."/>
            <person name="Silar P."/>
            <person name="Natvig D."/>
            <person name="Lalanne C."/>
            <person name="Gautier V."/>
            <person name="Ament-Velasquez S.L."/>
            <person name="Kruys A."/>
            <person name="Hutchinson M.I."/>
            <person name="Powell A.J."/>
            <person name="Barry K."/>
            <person name="Miller A.N."/>
            <person name="Grigoriev I.V."/>
            <person name="Debuchy R."/>
            <person name="Gladieux P."/>
            <person name="Thoren M.H."/>
            <person name="Johannesson H."/>
        </authorList>
    </citation>
    <scope>NUCLEOTIDE SEQUENCE</scope>
    <source>
        <strain evidence="3">CBS 307.81</strain>
    </source>
</reference>
<evidence type="ECO:0000313" key="4">
    <source>
        <dbReference type="Proteomes" id="UP001174997"/>
    </source>
</evidence>
<feature type="transmembrane region" description="Helical" evidence="2">
    <location>
        <begin position="16"/>
        <end position="37"/>
    </location>
</feature>
<keyword evidence="2" id="KW-0812">Transmembrane</keyword>
<feature type="compositionally biased region" description="Pro residues" evidence="1">
    <location>
        <begin position="472"/>
        <end position="485"/>
    </location>
</feature>
<feature type="region of interest" description="Disordered" evidence="1">
    <location>
        <begin position="128"/>
        <end position="172"/>
    </location>
</feature>
<name>A0AA40D622_9PEZI</name>
<keyword evidence="2" id="KW-0472">Membrane</keyword>
<feature type="compositionally biased region" description="Low complexity" evidence="1">
    <location>
        <begin position="131"/>
        <end position="142"/>
    </location>
</feature>
<gene>
    <name evidence="3" type="ORF">QBC41DRAFT_350660</name>
</gene>
<feature type="region of interest" description="Disordered" evidence="1">
    <location>
        <begin position="406"/>
        <end position="579"/>
    </location>
</feature>
<feature type="compositionally biased region" description="Low complexity" evidence="1">
    <location>
        <begin position="332"/>
        <end position="356"/>
    </location>
</feature>
<keyword evidence="2" id="KW-1133">Transmembrane helix</keyword>